<proteinExistence type="predicted"/>
<organism evidence="1 2">
    <name type="scientific">Draconibacterium aestuarii</name>
    <dbReference type="NCBI Taxonomy" id="2998507"/>
    <lineage>
        <taxon>Bacteria</taxon>
        <taxon>Pseudomonadati</taxon>
        <taxon>Bacteroidota</taxon>
        <taxon>Bacteroidia</taxon>
        <taxon>Marinilabiliales</taxon>
        <taxon>Prolixibacteraceae</taxon>
        <taxon>Draconibacterium</taxon>
    </lineage>
</organism>
<name>A0A9X3J9Z0_9BACT</name>
<reference evidence="1" key="1">
    <citation type="submission" date="2022-11" db="EMBL/GenBank/DDBJ databases">
        <title>Marilongibacter aestuarii gen. nov., sp. nov., isolated from tidal flat sediment.</title>
        <authorList>
            <person name="Jiayan W."/>
        </authorList>
    </citation>
    <scope>NUCLEOTIDE SEQUENCE</scope>
    <source>
        <strain evidence="1">Z1-6</strain>
    </source>
</reference>
<dbReference type="EMBL" id="JAPOHD010000067">
    <property type="protein sequence ID" value="MCY1723240.1"/>
    <property type="molecule type" value="Genomic_DNA"/>
</dbReference>
<dbReference type="RefSeq" id="WP_343335565.1">
    <property type="nucleotide sequence ID" value="NZ_JAPOHD010000067.1"/>
</dbReference>
<evidence type="ECO:0000313" key="2">
    <source>
        <dbReference type="Proteomes" id="UP001145087"/>
    </source>
</evidence>
<dbReference type="AlphaFoldDB" id="A0A9X3J9Z0"/>
<protein>
    <submittedName>
        <fullName evidence="1">Uncharacterized protein</fullName>
    </submittedName>
</protein>
<accession>A0A9X3J9Z0</accession>
<comment type="caution">
    <text evidence="1">The sequence shown here is derived from an EMBL/GenBank/DDBJ whole genome shotgun (WGS) entry which is preliminary data.</text>
</comment>
<keyword evidence="2" id="KW-1185">Reference proteome</keyword>
<evidence type="ECO:0000313" key="1">
    <source>
        <dbReference type="EMBL" id="MCY1723240.1"/>
    </source>
</evidence>
<dbReference type="Proteomes" id="UP001145087">
    <property type="component" value="Unassembled WGS sequence"/>
</dbReference>
<gene>
    <name evidence="1" type="ORF">OU798_23020</name>
</gene>
<sequence length="157" mass="17592">MMRNLNYATIILVGLLFVTISVQATSLRNGFNEYEYIMVNDIHIGKNVKAIWTLSYSDSEAPVTVVKRKTLEGIEYVVQSRYFAVSYVSSVNGFGAKEVRNTWSNVPKKINCAVICKKELANQALITPNKVDDKQALGLIASYLPELINDGYKHVLN</sequence>